<evidence type="ECO:0000313" key="2">
    <source>
        <dbReference type="Proteomes" id="UP000015102"/>
    </source>
</evidence>
<dbReference type="AlphaFoldDB" id="T1GG30"/>
<reference evidence="2" key="1">
    <citation type="submission" date="2013-02" db="EMBL/GenBank/DDBJ databases">
        <authorList>
            <person name="Hughes D."/>
        </authorList>
    </citation>
    <scope>NUCLEOTIDE SEQUENCE</scope>
    <source>
        <strain>Durham</strain>
        <strain evidence="2">NC isolate 2 -- Noor lab</strain>
    </source>
</reference>
<dbReference type="HOGENOM" id="CLU_2870166_0_0_1"/>
<dbReference type="Proteomes" id="UP000015102">
    <property type="component" value="Unassembled WGS sequence"/>
</dbReference>
<reference evidence="1" key="2">
    <citation type="submission" date="2015-06" db="UniProtKB">
        <authorList>
            <consortium name="EnsemblMetazoa"/>
        </authorList>
    </citation>
    <scope>IDENTIFICATION</scope>
</reference>
<evidence type="ECO:0000313" key="1">
    <source>
        <dbReference type="EnsemblMetazoa" id="MESCA002336-PA"/>
    </source>
</evidence>
<keyword evidence="2" id="KW-1185">Reference proteome</keyword>
<dbReference type="EnsemblMetazoa" id="MESCA002336-RA">
    <property type="protein sequence ID" value="MESCA002336-PA"/>
    <property type="gene ID" value="MESCA002336"/>
</dbReference>
<sequence length="64" mass="8098">MAKLKKRRFEKQQFEEHEFMRDRHQAMKFYEHVNKQWKKITPQQFPPLSERLEPHVIRIFGPYQ</sequence>
<dbReference type="EMBL" id="CAQQ02014029">
    <property type="status" value="NOT_ANNOTATED_CDS"/>
    <property type="molecule type" value="Genomic_DNA"/>
</dbReference>
<organism evidence="1 2">
    <name type="scientific">Megaselia scalaris</name>
    <name type="common">Humpbacked fly</name>
    <name type="synonym">Phora scalaris</name>
    <dbReference type="NCBI Taxonomy" id="36166"/>
    <lineage>
        <taxon>Eukaryota</taxon>
        <taxon>Metazoa</taxon>
        <taxon>Ecdysozoa</taxon>
        <taxon>Arthropoda</taxon>
        <taxon>Hexapoda</taxon>
        <taxon>Insecta</taxon>
        <taxon>Pterygota</taxon>
        <taxon>Neoptera</taxon>
        <taxon>Endopterygota</taxon>
        <taxon>Diptera</taxon>
        <taxon>Brachycera</taxon>
        <taxon>Muscomorpha</taxon>
        <taxon>Platypezoidea</taxon>
        <taxon>Phoridae</taxon>
        <taxon>Megaseliini</taxon>
        <taxon>Megaselia</taxon>
    </lineage>
</organism>
<protein>
    <submittedName>
        <fullName evidence="1">Uncharacterized protein</fullName>
    </submittedName>
</protein>
<name>T1GG30_MEGSC</name>
<accession>T1GG30</accession>
<dbReference type="EMBL" id="CAQQ02014030">
    <property type="status" value="NOT_ANNOTATED_CDS"/>
    <property type="molecule type" value="Genomic_DNA"/>
</dbReference>
<proteinExistence type="predicted"/>
<dbReference type="EMBL" id="CAQQ02014028">
    <property type="status" value="NOT_ANNOTATED_CDS"/>
    <property type="molecule type" value="Genomic_DNA"/>
</dbReference>